<dbReference type="EMBL" id="LAZR01009164">
    <property type="protein sequence ID" value="KKM74286.1"/>
    <property type="molecule type" value="Genomic_DNA"/>
</dbReference>
<organism evidence="1">
    <name type="scientific">marine sediment metagenome</name>
    <dbReference type="NCBI Taxonomy" id="412755"/>
    <lineage>
        <taxon>unclassified sequences</taxon>
        <taxon>metagenomes</taxon>
        <taxon>ecological metagenomes</taxon>
    </lineage>
</organism>
<name>A0A0F9KHV3_9ZZZZ</name>
<proteinExistence type="predicted"/>
<dbReference type="AlphaFoldDB" id="A0A0F9KHV3"/>
<comment type="caution">
    <text evidence="1">The sequence shown here is derived from an EMBL/GenBank/DDBJ whole genome shotgun (WGS) entry which is preliminary data.</text>
</comment>
<accession>A0A0F9KHV3</accession>
<reference evidence="1" key="1">
    <citation type="journal article" date="2015" name="Nature">
        <title>Complex archaea that bridge the gap between prokaryotes and eukaryotes.</title>
        <authorList>
            <person name="Spang A."/>
            <person name="Saw J.H."/>
            <person name="Jorgensen S.L."/>
            <person name="Zaremba-Niedzwiedzka K."/>
            <person name="Martijn J."/>
            <person name="Lind A.E."/>
            <person name="van Eijk R."/>
            <person name="Schleper C."/>
            <person name="Guy L."/>
            <person name="Ettema T.J."/>
        </authorList>
    </citation>
    <scope>NUCLEOTIDE SEQUENCE</scope>
</reference>
<protein>
    <submittedName>
        <fullName evidence="1">Uncharacterized protein</fullName>
    </submittedName>
</protein>
<sequence length="190" mass="21698">MTRQLQIRISDNVLEEKEWSTAQIAFDELGNIAAICILNDGIYGLPSCVGWSFTQLTKWQSWDATGHHPETYHEIRAIDAEEWHSMRNEHDVRKLSKHWSLDDLFGPPALMQGDFNTEEAQALHIGKRVITVDVLTACRTYTKEGQKQRKPNDPGWIVDYSNGHGLCYAVNHADGVAWYDANELIEYSSH</sequence>
<gene>
    <name evidence="1" type="ORF">LCGC14_1401860</name>
</gene>
<evidence type="ECO:0000313" key="1">
    <source>
        <dbReference type="EMBL" id="KKM74286.1"/>
    </source>
</evidence>